<accession>A0A061JST0</accession>
<evidence type="ECO:0000256" key="3">
    <source>
        <dbReference type="ARBA" id="ARBA00023237"/>
    </source>
</evidence>
<keyword evidence="3" id="KW-0998">Cell outer membrane</keyword>
<keyword evidence="1" id="KW-0813">Transport</keyword>
<evidence type="ECO:0000256" key="5">
    <source>
        <dbReference type="SAM" id="SignalP"/>
    </source>
</evidence>
<dbReference type="GO" id="GO:0019867">
    <property type="term" value="C:outer membrane"/>
    <property type="evidence" value="ECO:0007669"/>
    <property type="project" value="InterPro"/>
</dbReference>
<reference evidence="7 8" key="1">
    <citation type="journal article" date="2013" name="Genome Announc.">
        <title>Draft Genome of the Nitrogen-Fixing Bacterium Pseudomonas stutzeri Strain KOS6 Isolated from Industrial Hydrocarbon Sludge.</title>
        <authorList>
            <person name="Grigoryeva T.V."/>
            <person name="Laikov A.V."/>
            <person name="Naumova R.P."/>
            <person name="Manolov A.I."/>
            <person name="Larin A.K."/>
            <person name="Karpova I.Y."/>
            <person name="Semashko T.A."/>
            <person name="Alexeev D.G."/>
            <person name="Kostryukova E.S."/>
            <person name="Muller R."/>
            <person name="Govorun V.M."/>
        </authorList>
    </citation>
    <scope>NUCLEOTIDE SEQUENCE [LARGE SCALE GENOMIC DNA]</scope>
    <source>
        <strain evidence="7 8">KOS6</strain>
    </source>
</reference>
<dbReference type="OrthoDB" id="9775455at2"/>
<evidence type="ECO:0000259" key="6">
    <source>
        <dbReference type="SMART" id="SM00965"/>
    </source>
</evidence>
<dbReference type="AlphaFoldDB" id="A0A061JST0"/>
<dbReference type="InterPro" id="IPR011514">
    <property type="entry name" value="Secretin_N_2"/>
</dbReference>
<feature type="compositionally biased region" description="Low complexity" evidence="4">
    <location>
        <begin position="177"/>
        <end position="197"/>
    </location>
</feature>
<dbReference type="Proteomes" id="UP000026923">
    <property type="component" value="Unassembled WGS sequence"/>
</dbReference>
<dbReference type="GO" id="GO:0009306">
    <property type="term" value="P:protein secretion"/>
    <property type="evidence" value="ECO:0007669"/>
    <property type="project" value="InterPro"/>
</dbReference>
<dbReference type="InterPro" id="IPR050810">
    <property type="entry name" value="Bact_Secretion_Sys_Channel"/>
</dbReference>
<dbReference type="InterPro" id="IPR001775">
    <property type="entry name" value="GspD/PilQ"/>
</dbReference>
<dbReference type="Pfam" id="PF00263">
    <property type="entry name" value="Secretin"/>
    <property type="match status" value="1"/>
</dbReference>
<comment type="caution">
    <text evidence="7">The sequence shown here is derived from an EMBL/GenBank/DDBJ whole genome shotgun (WGS) entry which is preliminary data.</text>
</comment>
<keyword evidence="5" id="KW-0732">Signal</keyword>
<dbReference type="InterPro" id="IPR004846">
    <property type="entry name" value="T2SS/T3SS_dom"/>
</dbReference>
<evidence type="ECO:0000256" key="2">
    <source>
        <dbReference type="ARBA" id="ARBA00023136"/>
    </source>
</evidence>
<dbReference type="PROSITE" id="PS00875">
    <property type="entry name" value="T2SP_D"/>
    <property type="match status" value="1"/>
</dbReference>
<gene>
    <name evidence="7" type="ORF">B597_002225</name>
</gene>
<dbReference type="EMBL" id="AMCZ02000002">
    <property type="protein sequence ID" value="EWC42772.1"/>
    <property type="molecule type" value="Genomic_DNA"/>
</dbReference>
<dbReference type="GO" id="GO:0015627">
    <property type="term" value="C:type II protein secretion system complex"/>
    <property type="evidence" value="ECO:0007669"/>
    <property type="project" value="TreeGrafter"/>
</dbReference>
<dbReference type="GO" id="GO:0009297">
    <property type="term" value="P:pilus assembly"/>
    <property type="evidence" value="ECO:0007669"/>
    <property type="project" value="InterPro"/>
</dbReference>
<dbReference type="InterPro" id="IPR004845">
    <property type="entry name" value="T2SS_GspD_CS"/>
</dbReference>
<dbReference type="Gene3D" id="3.30.1370.130">
    <property type="match status" value="1"/>
</dbReference>
<dbReference type="HOGENOM" id="CLU_006756_3_1_6"/>
<evidence type="ECO:0000313" key="7">
    <source>
        <dbReference type="EMBL" id="EWC42772.1"/>
    </source>
</evidence>
<feature type="region of interest" description="Disordered" evidence="4">
    <location>
        <begin position="169"/>
        <end position="198"/>
    </location>
</feature>
<feature type="chain" id="PRO_5001601970" evidence="5">
    <location>
        <begin position="20"/>
        <end position="560"/>
    </location>
</feature>
<dbReference type="eggNOG" id="COG1450">
    <property type="taxonomic scope" value="Bacteria"/>
</dbReference>
<dbReference type="Pfam" id="PF07655">
    <property type="entry name" value="Secretin_N_2"/>
    <property type="match status" value="1"/>
</dbReference>
<dbReference type="NCBIfam" id="TIGR02519">
    <property type="entry name" value="pilus_MshL"/>
    <property type="match status" value="1"/>
</dbReference>
<evidence type="ECO:0000313" key="8">
    <source>
        <dbReference type="Proteomes" id="UP000026923"/>
    </source>
</evidence>
<dbReference type="InterPro" id="IPR013358">
    <property type="entry name" value="Pilus_biogenesis_MshL"/>
</dbReference>
<protein>
    <submittedName>
        <fullName evidence="7">Type II and III secretion system protein</fullName>
    </submittedName>
</protein>
<dbReference type="RefSeq" id="WP_024161679.1">
    <property type="nucleotide sequence ID" value="NZ_KK020675.1"/>
</dbReference>
<feature type="signal peptide" evidence="5">
    <location>
        <begin position="1"/>
        <end position="19"/>
    </location>
</feature>
<dbReference type="PANTHER" id="PTHR30332:SF17">
    <property type="entry name" value="TYPE IV PILIATION SYSTEM PROTEIN DR_0774-RELATED"/>
    <property type="match status" value="1"/>
</dbReference>
<feature type="domain" description="Secretin/TonB short N-terminal" evidence="6">
    <location>
        <begin position="99"/>
        <end position="147"/>
    </location>
</feature>
<proteinExistence type="predicted"/>
<dbReference type="SMART" id="SM00965">
    <property type="entry name" value="STN"/>
    <property type="match status" value="1"/>
</dbReference>
<dbReference type="PANTHER" id="PTHR30332">
    <property type="entry name" value="PROBABLE GENERAL SECRETION PATHWAY PROTEIN D"/>
    <property type="match status" value="1"/>
</dbReference>
<dbReference type="InterPro" id="IPR011662">
    <property type="entry name" value="Secretin/TonB_short_N"/>
</dbReference>
<sequence>MMPILLPRLVLLSLFSLLAACQTFKDGDQRLYEQSNRLFEESLQQSQVKAEPPPSVQAALIPPLDVDGGTIANGPRFDVVANDMPAREFFLSLMDSAGQNLLVHPGVTGNITFSLRNVTLEEVLAAVRDSYGYDYRRTSYGYQIQANTAVTRTYDLNYLNLQRQGMSDTRVSSGQVSTSDNTGTGASGTTTSTTSSTVNASQLLTSSNVDFWSEVRDVVAMMIGSEAGNSVVVNPQAGLLVVRASTGDQQSVERFLQQAQRNLQRQVILETKILEVSLSDGFQSGINWSFLQGQKGLSLGSFITTTGNNVDSTLTNGTNVQSGLPQGVNIPSIPLSGPSGVGGVFGATFDFGNFEGVVQLLETQGDVRVLSSPRISTLNNQKAVIKVGTDEFFVTDVSTTTTSLAGGTTAPDLDITLTPFFSGISLDVTPQIDENDQVTLHVRPTVSRVQDQNKSIQLGGADNVFNLPLALSTTRQSDSIVRARSGQVVVIGGLLENRNTNNDANLPWVSKLPIVGPLFQQQSKSLQQTELVILVRPQVITDQVWVDELRRSADSFRQVR</sequence>
<evidence type="ECO:0000256" key="1">
    <source>
        <dbReference type="ARBA" id="ARBA00022448"/>
    </source>
</evidence>
<name>A0A061JST0_STUST</name>
<evidence type="ECO:0000256" key="4">
    <source>
        <dbReference type="SAM" id="MobiDB-lite"/>
    </source>
</evidence>
<organism evidence="7 8">
    <name type="scientific">Stutzerimonas stutzeri KOS6</name>
    <dbReference type="NCBI Taxonomy" id="1218352"/>
    <lineage>
        <taxon>Bacteria</taxon>
        <taxon>Pseudomonadati</taxon>
        <taxon>Pseudomonadota</taxon>
        <taxon>Gammaproteobacteria</taxon>
        <taxon>Pseudomonadales</taxon>
        <taxon>Pseudomonadaceae</taxon>
        <taxon>Stutzerimonas</taxon>
    </lineage>
</organism>
<keyword evidence="2" id="KW-0472">Membrane</keyword>
<dbReference type="PRINTS" id="PR00811">
    <property type="entry name" value="BCTERIALGSPD"/>
</dbReference>